<dbReference type="PANTHER" id="PTHR24333">
    <property type="entry name" value="HOMEO BOX HB9 LIKE A-RELATED"/>
    <property type="match status" value="1"/>
</dbReference>
<evidence type="ECO:0000256" key="1">
    <source>
        <dbReference type="ARBA" id="ARBA00004123"/>
    </source>
</evidence>
<dbReference type="InterPro" id="IPR050848">
    <property type="entry name" value="Homeobox_TF"/>
</dbReference>
<dbReference type="GO" id="GO:0005634">
    <property type="term" value="C:nucleus"/>
    <property type="evidence" value="ECO:0007669"/>
    <property type="project" value="UniProtKB-SubCell"/>
</dbReference>
<dbReference type="PRINTS" id="PR00024">
    <property type="entry name" value="HOMEOBOX"/>
</dbReference>
<dbReference type="InParanoid" id="A7SBL6"/>
<organism evidence="8 9">
    <name type="scientific">Nematostella vectensis</name>
    <name type="common">Starlet sea anemone</name>
    <dbReference type="NCBI Taxonomy" id="45351"/>
    <lineage>
        <taxon>Eukaryota</taxon>
        <taxon>Metazoa</taxon>
        <taxon>Cnidaria</taxon>
        <taxon>Anthozoa</taxon>
        <taxon>Hexacorallia</taxon>
        <taxon>Actiniaria</taxon>
        <taxon>Edwardsiidae</taxon>
        <taxon>Nematostella</taxon>
    </lineage>
</organism>
<sequence>SRRRRTAFTSSQLKSLEEKFQEKKYLTISERNSLAKSMHLTNTQVKTWFQNRRTKWKKQMSPDLEATLRSE</sequence>
<evidence type="ECO:0000256" key="4">
    <source>
        <dbReference type="ARBA" id="ARBA00023242"/>
    </source>
</evidence>
<evidence type="ECO:0000259" key="7">
    <source>
        <dbReference type="PROSITE" id="PS50071"/>
    </source>
</evidence>
<dbReference type="InterPro" id="IPR017970">
    <property type="entry name" value="Homeobox_CS"/>
</dbReference>
<keyword evidence="4 5" id="KW-0539">Nucleus</keyword>
<keyword evidence="2 5" id="KW-0238">DNA-binding</keyword>
<reference evidence="8 9" key="1">
    <citation type="journal article" date="2007" name="Science">
        <title>Sea anemone genome reveals ancestral eumetazoan gene repertoire and genomic organization.</title>
        <authorList>
            <person name="Putnam N.H."/>
            <person name="Srivastava M."/>
            <person name="Hellsten U."/>
            <person name="Dirks B."/>
            <person name="Chapman J."/>
            <person name="Salamov A."/>
            <person name="Terry A."/>
            <person name="Shapiro H."/>
            <person name="Lindquist E."/>
            <person name="Kapitonov V.V."/>
            <person name="Jurka J."/>
            <person name="Genikhovich G."/>
            <person name="Grigoriev I.V."/>
            <person name="Lucas S.M."/>
            <person name="Steele R.E."/>
            <person name="Finnerty J.R."/>
            <person name="Technau U."/>
            <person name="Martindale M.Q."/>
            <person name="Rokhsar D.S."/>
        </authorList>
    </citation>
    <scope>NUCLEOTIDE SEQUENCE [LARGE SCALE GENOMIC DNA]</scope>
    <source>
        <strain evidence="9">CH2 X CH6</strain>
    </source>
</reference>
<evidence type="ECO:0000313" key="9">
    <source>
        <dbReference type="Proteomes" id="UP000001593"/>
    </source>
</evidence>
<feature type="non-terminal residue" evidence="8">
    <location>
        <position position="1"/>
    </location>
</feature>
<evidence type="ECO:0000313" key="8">
    <source>
        <dbReference type="EMBL" id="EDO38891.1"/>
    </source>
</evidence>
<evidence type="ECO:0000256" key="6">
    <source>
        <dbReference type="RuleBase" id="RU000682"/>
    </source>
</evidence>
<dbReference type="eggNOG" id="KOG0488">
    <property type="taxonomic scope" value="Eukaryota"/>
</dbReference>
<dbReference type="CDD" id="cd00086">
    <property type="entry name" value="homeodomain"/>
    <property type="match status" value="1"/>
</dbReference>
<dbReference type="STRING" id="45351.A7SBL6"/>
<evidence type="ECO:0000256" key="3">
    <source>
        <dbReference type="ARBA" id="ARBA00023155"/>
    </source>
</evidence>
<protein>
    <recommendedName>
        <fullName evidence="7">Homeobox domain-containing protein</fullName>
    </recommendedName>
</protein>
<dbReference type="PhylomeDB" id="A7SBL6"/>
<dbReference type="PROSITE" id="PS50071">
    <property type="entry name" value="HOMEOBOX_2"/>
    <property type="match status" value="1"/>
</dbReference>
<dbReference type="HOGENOM" id="CLU_049543_10_0_1"/>
<dbReference type="FunCoup" id="A7SBL6">
    <property type="interactions" value="32"/>
</dbReference>
<proteinExistence type="predicted"/>
<evidence type="ECO:0000256" key="2">
    <source>
        <dbReference type="ARBA" id="ARBA00023125"/>
    </source>
</evidence>
<accession>A7SBL6</accession>
<feature type="domain" description="Homeobox" evidence="7">
    <location>
        <begin position="1"/>
        <end position="59"/>
    </location>
</feature>
<dbReference type="AlphaFoldDB" id="A7SBL6"/>
<dbReference type="Pfam" id="PF00046">
    <property type="entry name" value="Homeodomain"/>
    <property type="match status" value="1"/>
</dbReference>
<dbReference type="SUPFAM" id="SSF46689">
    <property type="entry name" value="Homeodomain-like"/>
    <property type="match status" value="1"/>
</dbReference>
<evidence type="ECO:0000256" key="5">
    <source>
        <dbReference type="PROSITE-ProRule" id="PRU00108"/>
    </source>
</evidence>
<dbReference type="PANTHER" id="PTHR24333:SF5">
    <property type="entry name" value="VENT HOMEOBOX"/>
    <property type="match status" value="1"/>
</dbReference>
<dbReference type="PROSITE" id="PS00027">
    <property type="entry name" value="HOMEOBOX_1"/>
    <property type="match status" value="1"/>
</dbReference>
<dbReference type="SMART" id="SM00389">
    <property type="entry name" value="HOX"/>
    <property type="match status" value="1"/>
</dbReference>
<dbReference type="EMBL" id="DS469617">
    <property type="protein sequence ID" value="EDO38891.1"/>
    <property type="molecule type" value="Genomic_DNA"/>
</dbReference>
<dbReference type="GO" id="GO:0003677">
    <property type="term" value="F:DNA binding"/>
    <property type="evidence" value="ECO:0007669"/>
    <property type="project" value="UniProtKB-UniRule"/>
</dbReference>
<dbReference type="Proteomes" id="UP000001593">
    <property type="component" value="Unassembled WGS sequence"/>
</dbReference>
<dbReference type="OMA" id="SMHLTNT"/>
<keyword evidence="9" id="KW-1185">Reference proteome</keyword>
<keyword evidence="3 5" id="KW-0371">Homeobox</keyword>
<comment type="subcellular location">
    <subcellularLocation>
        <location evidence="1 5 6">Nucleus</location>
    </subcellularLocation>
</comment>
<name>A7SBL6_NEMVE</name>
<dbReference type="InterPro" id="IPR020479">
    <property type="entry name" value="HD_metazoa"/>
</dbReference>
<dbReference type="Gene3D" id="1.10.10.60">
    <property type="entry name" value="Homeodomain-like"/>
    <property type="match status" value="1"/>
</dbReference>
<dbReference type="InterPro" id="IPR009057">
    <property type="entry name" value="Homeodomain-like_sf"/>
</dbReference>
<feature type="DNA-binding region" description="Homeobox" evidence="5">
    <location>
        <begin position="3"/>
        <end position="60"/>
    </location>
</feature>
<dbReference type="GO" id="GO:0000981">
    <property type="term" value="F:DNA-binding transcription factor activity, RNA polymerase II-specific"/>
    <property type="evidence" value="ECO:0007669"/>
    <property type="project" value="InterPro"/>
</dbReference>
<dbReference type="InterPro" id="IPR001356">
    <property type="entry name" value="HD"/>
</dbReference>
<gene>
    <name evidence="8" type="ORF">NEMVEDRAFT_v1g6429</name>
</gene>
<feature type="non-terminal residue" evidence="8">
    <location>
        <position position="71"/>
    </location>
</feature>